<evidence type="ECO:0000313" key="1">
    <source>
        <dbReference type="EMBL" id="KAJ7990759.1"/>
    </source>
</evidence>
<dbReference type="Proteomes" id="UP001157502">
    <property type="component" value="Chromosome 27"/>
</dbReference>
<reference evidence="1" key="1">
    <citation type="submission" date="2021-05" db="EMBL/GenBank/DDBJ databases">
        <authorList>
            <person name="Pan Q."/>
            <person name="Jouanno E."/>
            <person name="Zahm M."/>
            <person name="Klopp C."/>
            <person name="Cabau C."/>
            <person name="Louis A."/>
            <person name="Berthelot C."/>
            <person name="Parey E."/>
            <person name="Roest Crollius H."/>
            <person name="Montfort J."/>
            <person name="Robinson-Rechavi M."/>
            <person name="Bouchez O."/>
            <person name="Lampietro C."/>
            <person name="Lopez Roques C."/>
            <person name="Donnadieu C."/>
            <person name="Postlethwait J."/>
            <person name="Bobe J."/>
            <person name="Dillon D."/>
            <person name="Chandos A."/>
            <person name="von Hippel F."/>
            <person name="Guiguen Y."/>
        </authorList>
    </citation>
    <scope>NUCLEOTIDE SEQUENCE</scope>
    <source>
        <strain evidence="1">YG-Jan2019</strain>
    </source>
</reference>
<organism evidence="1 2">
    <name type="scientific">Dallia pectoralis</name>
    <name type="common">Alaska blackfish</name>
    <dbReference type="NCBI Taxonomy" id="75939"/>
    <lineage>
        <taxon>Eukaryota</taxon>
        <taxon>Metazoa</taxon>
        <taxon>Chordata</taxon>
        <taxon>Craniata</taxon>
        <taxon>Vertebrata</taxon>
        <taxon>Euteleostomi</taxon>
        <taxon>Actinopterygii</taxon>
        <taxon>Neopterygii</taxon>
        <taxon>Teleostei</taxon>
        <taxon>Protacanthopterygii</taxon>
        <taxon>Esociformes</taxon>
        <taxon>Umbridae</taxon>
        <taxon>Dallia</taxon>
    </lineage>
</organism>
<proteinExistence type="predicted"/>
<sequence>MFHFAVFEAAWMSSTVVNDENRGVCPERKHSVSETNCDIFSLDQPTGRPSILRQSQAENLSNKFTAKGGKVCFQTPRRDPVTKRIVSPSKSLQMACRNDESLLGSTAQYVFPPEFNNLAKSDSTEMSSYPDDEMPIQSKGGYLLDFDDLDSMDPFQVSAKVVLSPTRLSEGVGHPETSEQNEADQIQMALDETLPFSPSVDNFSADLSANIQSTDSSVITIMKDSANEDEFVQTSINLIPEEPEAPSSAAATAEELGATSSVAATAEEPGAAATAEELGAPSSVAASAEEPGAAATAEEPVSATAEEPVSATAEEPVSATAEEPVSATAEEPVSATAEEPVSATAEEPVSATAEEAPLLPMGSYKFDFDDLDSVNPFQTGGSKIQNSPIIGRKLPCDAPSKMEHYDLEVIEPAATVDTAQLVQEPLSQAEKEPAPMEPVRPAADSLLQSSTSPPKDGPVKLEFNFGGEKVKRKPPPKRFGGKAVLAKKEPAPPKEFQLTPEFNNNTEIPLSKGSYDFDSKFDDPSFNPFGVNAKIGDSPVCHVKSVPEPEATTSVTVANSCAVTVEPVQNQTELLSSVHNAEEEMSRTDTGFSDTREAPRLPMVSCDVQVPSVSAKELQAKADQSSLSLPEPLEHNSQNDVSESEEFVPGATFLANDFDGEMDYLEQFGSSNFKESALRKQSLYLKFDPLLRESPKKSGAPAGLHLLGTAPFGSRMDAVQKPGAKDGVDGLISVNSSVPQCALPVGPLTFVQDSPMFENMVPTFPPQTNADDNIIEVLKYSQQDMDAAIAKMEKQSKEKEDDWKAKNEKLALDNHELGKILSEFETTISQIQAANQREKKMAQAEINKVLQDKEQVSQDLSTMERSFSDLFKRLDKYKEVIEGYKQNEEMLKKCAQDYLARIKKDEQRYQTLKAHAEQKIGLANKEIAEVRSKFKSESSALQAQLRREQLKAQSLENSLDQKVKEVEELTTLCDELIAKVQKG</sequence>
<name>A0ACC2FHB6_DALPE</name>
<keyword evidence="2" id="KW-1185">Reference proteome</keyword>
<evidence type="ECO:0000313" key="2">
    <source>
        <dbReference type="Proteomes" id="UP001157502"/>
    </source>
</evidence>
<comment type="caution">
    <text evidence="1">The sequence shown here is derived from an EMBL/GenBank/DDBJ whole genome shotgun (WGS) entry which is preliminary data.</text>
</comment>
<accession>A0ACC2FHB6</accession>
<dbReference type="EMBL" id="CM055754">
    <property type="protein sequence ID" value="KAJ7990759.1"/>
    <property type="molecule type" value="Genomic_DNA"/>
</dbReference>
<gene>
    <name evidence="1" type="ORF">DPEC_G00290240</name>
</gene>
<protein>
    <submittedName>
        <fullName evidence="1">Uncharacterized protein</fullName>
    </submittedName>
</protein>